<proteinExistence type="predicted"/>
<dbReference type="InterPro" id="IPR029069">
    <property type="entry name" value="HotDog_dom_sf"/>
</dbReference>
<dbReference type="EMBL" id="CYSE01000010">
    <property type="protein sequence ID" value="CUH82082.1"/>
    <property type="molecule type" value="Genomic_DNA"/>
</dbReference>
<keyword evidence="2" id="KW-1185">Reference proteome</keyword>
<name>A0A0P1GJG4_9RHOB</name>
<organism evidence="1 2">
    <name type="scientific">Tropicibacter naphthalenivorans</name>
    <dbReference type="NCBI Taxonomy" id="441103"/>
    <lineage>
        <taxon>Bacteria</taxon>
        <taxon>Pseudomonadati</taxon>
        <taxon>Pseudomonadota</taxon>
        <taxon>Alphaproteobacteria</taxon>
        <taxon>Rhodobacterales</taxon>
        <taxon>Roseobacteraceae</taxon>
        <taxon>Tropicibacter</taxon>
    </lineage>
</organism>
<evidence type="ECO:0000313" key="2">
    <source>
        <dbReference type="Proteomes" id="UP000054935"/>
    </source>
</evidence>
<reference evidence="1 2" key="1">
    <citation type="submission" date="2015-09" db="EMBL/GenBank/DDBJ databases">
        <authorList>
            <consortium name="Swine Surveillance"/>
        </authorList>
    </citation>
    <scope>NUCLEOTIDE SEQUENCE [LARGE SCALE GENOMIC DNA]</scope>
    <source>
        <strain evidence="1 2">CECT 7648</strain>
    </source>
</reference>
<evidence type="ECO:0000313" key="1">
    <source>
        <dbReference type="EMBL" id="CUH82082.1"/>
    </source>
</evidence>
<accession>A0A0P1GJG4</accession>
<sequence>MSASPPSYTHEIRVSWADCDPAKIVYTARIPWFALDAINAWWEDTYGEGWFQMETDHGFGTPFVNMNIDFRAPVTPRHRLLCDVYPTRLGTTSISFRVIGRQNGTLCFEGSFTNVFVTAEAFAKSPPPADVRAHVLKYLRDDA</sequence>
<dbReference type="STRING" id="441103.TRN7648_03805"/>
<dbReference type="AlphaFoldDB" id="A0A0P1GJG4"/>
<dbReference type="SUPFAM" id="SSF54637">
    <property type="entry name" value="Thioesterase/thiol ester dehydrase-isomerase"/>
    <property type="match status" value="1"/>
</dbReference>
<dbReference type="Proteomes" id="UP000054935">
    <property type="component" value="Unassembled WGS sequence"/>
</dbReference>
<dbReference type="Gene3D" id="3.10.129.10">
    <property type="entry name" value="Hotdog Thioesterase"/>
    <property type="match status" value="1"/>
</dbReference>
<dbReference type="RefSeq" id="WP_058249166.1">
    <property type="nucleotide sequence ID" value="NZ_CYSE01000010.1"/>
</dbReference>
<protein>
    <submittedName>
        <fullName evidence="1">Thioesterase superfamily protein</fullName>
    </submittedName>
</protein>
<dbReference type="CDD" id="cd00586">
    <property type="entry name" value="4HBT"/>
    <property type="match status" value="1"/>
</dbReference>
<dbReference type="Pfam" id="PF13279">
    <property type="entry name" value="4HBT_2"/>
    <property type="match status" value="1"/>
</dbReference>
<dbReference type="OrthoDB" id="7204167at2"/>
<gene>
    <name evidence="1" type="ORF">TRN7648_03805</name>
</gene>